<feature type="domain" description="UspA" evidence="2">
    <location>
        <begin position="3"/>
        <end position="120"/>
    </location>
</feature>
<name>A0A1H6JY90_9EURY</name>
<dbReference type="Gene3D" id="3.40.50.620">
    <property type="entry name" value="HUPs"/>
    <property type="match status" value="2"/>
</dbReference>
<accession>A0A1H6JY90</accession>
<dbReference type="Pfam" id="PF00582">
    <property type="entry name" value="Usp"/>
    <property type="match status" value="2"/>
</dbReference>
<evidence type="ECO:0000256" key="1">
    <source>
        <dbReference type="ARBA" id="ARBA00008791"/>
    </source>
</evidence>
<dbReference type="OrthoDB" id="307404at2157"/>
<dbReference type="CDD" id="cd00293">
    <property type="entry name" value="USP-like"/>
    <property type="match status" value="2"/>
</dbReference>
<dbReference type="PANTHER" id="PTHR46268">
    <property type="entry name" value="STRESS RESPONSE PROTEIN NHAX"/>
    <property type="match status" value="1"/>
</dbReference>
<protein>
    <submittedName>
        <fullName evidence="3">Nucleotide-binding universal stress protein, UspA family</fullName>
    </submittedName>
</protein>
<reference evidence="3 4" key="1">
    <citation type="submission" date="2016-10" db="EMBL/GenBank/DDBJ databases">
        <authorList>
            <person name="de Groot N.N."/>
        </authorList>
    </citation>
    <scope>NUCLEOTIDE SEQUENCE [LARGE SCALE GENOMIC DNA]</scope>
    <source>
        <strain evidence="3 4">IBRC-M10418</strain>
    </source>
</reference>
<organism evidence="3 4">
    <name type="scientific">Halopenitus malekzadehii</name>
    <dbReference type="NCBI Taxonomy" id="1267564"/>
    <lineage>
        <taxon>Archaea</taxon>
        <taxon>Methanobacteriati</taxon>
        <taxon>Methanobacteriota</taxon>
        <taxon>Stenosarchaea group</taxon>
        <taxon>Halobacteria</taxon>
        <taxon>Halobacteriales</taxon>
        <taxon>Haloferacaceae</taxon>
        <taxon>Halopenitus</taxon>
    </lineage>
</organism>
<dbReference type="PRINTS" id="PR01438">
    <property type="entry name" value="UNVRSLSTRESS"/>
</dbReference>
<comment type="similarity">
    <text evidence="1">Belongs to the universal stress protein A family.</text>
</comment>
<dbReference type="AlphaFoldDB" id="A0A1H6JY90"/>
<dbReference type="PANTHER" id="PTHR46268:SF6">
    <property type="entry name" value="UNIVERSAL STRESS PROTEIN UP12"/>
    <property type="match status" value="1"/>
</dbReference>
<keyword evidence="4" id="KW-1185">Reference proteome</keyword>
<dbReference type="InterPro" id="IPR014729">
    <property type="entry name" value="Rossmann-like_a/b/a_fold"/>
</dbReference>
<dbReference type="STRING" id="1267564.SAMN05192561_1189"/>
<evidence type="ECO:0000259" key="2">
    <source>
        <dbReference type="Pfam" id="PF00582"/>
    </source>
</evidence>
<evidence type="ECO:0000313" key="4">
    <source>
        <dbReference type="Proteomes" id="UP000199215"/>
    </source>
</evidence>
<dbReference type="Proteomes" id="UP000199215">
    <property type="component" value="Unassembled WGS sequence"/>
</dbReference>
<dbReference type="SUPFAM" id="SSF52402">
    <property type="entry name" value="Adenine nucleotide alpha hydrolases-like"/>
    <property type="match status" value="2"/>
</dbReference>
<proteinExistence type="inferred from homology"/>
<dbReference type="InterPro" id="IPR006015">
    <property type="entry name" value="Universal_stress_UspA"/>
</dbReference>
<evidence type="ECO:0000313" key="3">
    <source>
        <dbReference type="EMBL" id="SEH64082.1"/>
    </source>
</evidence>
<dbReference type="RefSeq" id="WP_092817817.1">
    <property type="nucleotide sequence ID" value="NZ_FNWU01000018.1"/>
</dbReference>
<dbReference type="EMBL" id="FNWU01000018">
    <property type="protein sequence ID" value="SEH64082.1"/>
    <property type="molecule type" value="Genomic_DNA"/>
</dbReference>
<dbReference type="InterPro" id="IPR006016">
    <property type="entry name" value="UspA"/>
</dbReference>
<sequence>MVILAAVKSQSGIENVVSVGLELAEAFNEELKLTHIVEQEEGRDDAIKSANSFLDDLCLGEQTESARISTEVRVGDPVKEIEKVVDADTRLLLIGSRHRSAVGKVVVGSVARSILFNIECQKVTIPLDTDRFHLGNNGPSKPVLACVDRSQRSREVVREGAILADALGVDLHVAHVLSKGEFVDLERESYENTGQTIELDDMKRVAATFASEAIEDVGVEAQPVGLVGDPAHELKSYADESGASYFVVTSRRRSSVGKAIFGSVAQSLILSAELPVFLVKDE</sequence>
<feature type="domain" description="UspA" evidence="2">
    <location>
        <begin position="141"/>
        <end position="280"/>
    </location>
</feature>
<gene>
    <name evidence="3" type="ORF">SAMN05192561_1189</name>
</gene>